<comment type="caution">
    <text evidence="1">The sequence shown here is derived from an EMBL/GenBank/DDBJ whole genome shotgun (WGS) entry which is preliminary data.</text>
</comment>
<accession>A0ABQ4VIW1</accession>
<dbReference type="RefSeq" id="WP_373874541.1">
    <property type="nucleotide sequence ID" value="NZ_BPMA01000012.1"/>
</dbReference>
<evidence type="ECO:0008006" key="3">
    <source>
        <dbReference type="Google" id="ProtNLM"/>
    </source>
</evidence>
<dbReference type="EMBL" id="BQKB01000007">
    <property type="protein sequence ID" value="GJM51835.1"/>
    <property type="molecule type" value="Genomic_DNA"/>
</dbReference>
<evidence type="ECO:0000313" key="1">
    <source>
        <dbReference type="EMBL" id="GJM51835.1"/>
    </source>
</evidence>
<dbReference type="Pfam" id="PF10029">
    <property type="entry name" value="DUF2271"/>
    <property type="match status" value="1"/>
</dbReference>
<sequence length="161" mass="18647">MKMRILYKLLFIIAICFSLSQIVAQNKYKCMVQMTNYDGEAAYIVVSLINLQGQYEKTLYMMGDDSEWYDSLKEWFSFFKKKSTNIDAITGASITGGNRQTIMLNLDDKLLDKGYKIRFESVVEDQKYYTTDAEVPFSSQEITAKTEGKGYIRYVKFSKAK</sequence>
<gene>
    <name evidence="1" type="ORF">RCZ16_01530</name>
</gene>
<protein>
    <recommendedName>
        <fullName evidence="3">Flagellin biosynthesis protein FlgD</fullName>
    </recommendedName>
</protein>
<dbReference type="InterPro" id="IPR014469">
    <property type="entry name" value="DUF2271"/>
</dbReference>
<keyword evidence="2" id="KW-1185">Reference proteome</keyword>
<dbReference type="Proteomes" id="UP001208692">
    <property type="component" value="Unassembled WGS sequence"/>
</dbReference>
<reference evidence="1 2" key="1">
    <citation type="submission" date="2021-11" db="EMBL/GenBank/DDBJ databases">
        <title>Draft genome sequence of Capnocytophaga sp. strain KC07075 isolated from cat oral cavity.</title>
        <authorList>
            <person name="Suzuki M."/>
            <person name="Imaoka K."/>
            <person name="Kimura M."/>
            <person name="Morikawa S."/>
            <person name="Maeda K."/>
        </authorList>
    </citation>
    <scope>NUCLEOTIDE SEQUENCE [LARGE SCALE GENOMIC DNA]</scope>
    <source>
        <strain evidence="1 2">KC07079</strain>
    </source>
</reference>
<evidence type="ECO:0000313" key="2">
    <source>
        <dbReference type="Proteomes" id="UP001208692"/>
    </source>
</evidence>
<organism evidence="1 2">
    <name type="scientific">Capnocytophaga catalasegens</name>
    <dbReference type="NCBI Taxonomy" id="1004260"/>
    <lineage>
        <taxon>Bacteria</taxon>
        <taxon>Pseudomonadati</taxon>
        <taxon>Bacteroidota</taxon>
        <taxon>Flavobacteriia</taxon>
        <taxon>Flavobacteriales</taxon>
        <taxon>Flavobacteriaceae</taxon>
        <taxon>Capnocytophaga</taxon>
    </lineage>
</organism>
<proteinExistence type="predicted"/>
<name>A0ABQ4VIW1_9FLAO</name>